<comment type="caution">
    <text evidence="1">The sequence shown here is derived from an EMBL/GenBank/DDBJ whole genome shotgun (WGS) entry which is preliminary data.</text>
</comment>
<dbReference type="OrthoDB" id="1861847at2"/>
<proteinExistence type="predicted"/>
<name>A0A173YCJ4_9FIRM</name>
<dbReference type="EMBL" id="PRLC01000004">
    <property type="protein sequence ID" value="RAW62602.1"/>
    <property type="molecule type" value="Genomic_DNA"/>
</dbReference>
<dbReference type="Proteomes" id="UP000250429">
    <property type="component" value="Unassembled WGS sequence"/>
</dbReference>
<protein>
    <submittedName>
        <fullName evidence="1">Uncharacterized protein</fullName>
    </submittedName>
</protein>
<dbReference type="RefSeq" id="WP_055189276.1">
    <property type="nucleotide sequence ID" value="NZ_PRLC01000004.1"/>
</dbReference>
<reference evidence="1 2" key="1">
    <citation type="submission" date="2018-02" db="EMBL/GenBank/DDBJ databases">
        <title>Complete genome sequencing of Faecalibacterium prausnitzii strains isolated from the human gut.</title>
        <authorList>
            <person name="Fitzgerald B.C."/>
            <person name="Shkoporov A.N."/>
            <person name="Ross P.R."/>
            <person name="Hill C."/>
        </authorList>
    </citation>
    <scope>NUCLEOTIDE SEQUENCE [LARGE SCALE GENOMIC DNA]</scope>
    <source>
        <strain evidence="1 2">APC922/41-1</strain>
    </source>
</reference>
<evidence type="ECO:0000313" key="2">
    <source>
        <dbReference type="Proteomes" id="UP000250429"/>
    </source>
</evidence>
<evidence type="ECO:0000313" key="1">
    <source>
        <dbReference type="EMBL" id="RAW62602.1"/>
    </source>
</evidence>
<gene>
    <name evidence="1" type="ORF">C4N23_03955</name>
</gene>
<accession>A0A173YCJ4</accession>
<keyword evidence="2" id="KW-1185">Reference proteome</keyword>
<organism evidence="1 2">
    <name type="scientific">Faecalibacterium hattorii</name>
    <dbReference type="NCBI Taxonomy" id="2935520"/>
    <lineage>
        <taxon>Bacteria</taxon>
        <taxon>Bacillati</taxon>
        <taxon>Bacillota</taxon>
        <taxon>Clostridia</taxon>
        <taxon>Eubacteriales</taxon>
        <taxon>Oscillospiraceae</taxon>
        <taxon>Faecalibacterium</taxon>
    </lineage>
</organism>
<sequence>MIVKESCRYVRSYSELEGLQRAHTLCYSARRTETGIVLELALEEGGVRSAHRALCPSENFPRAMRLMKYLYENGVGAEQWLDVLSDYGQQFVKLPTLKTTQTAQIAEPGCRFVAFV</sequence>
<dbReference type="AlphaFoldDB" id="A0A173YCJ4"/>